<dbReference type="CDD" id="cd03408">
    <property type="entry name" value="SPFH_like_u1"/>
    <property type="match status" value="1"/>
</dbReference>
<comment type="caution">
    <text evidence="2">The sequence shown here is derived from an EMBL/GenBank/DDBJ whole genome shotgun (WGS) entry which is preliminary data.</text>
</comment>
<accession>A0A369LM21</accession>
<sequence length="435" mass="45574">MGLLKAGIGAAGGVLADSWREYFYCDALDANTLVAKGQKRTSDKGRSSNTRGESNIISDGSIIAVNEGQFMIIVEQGAIVEACGEAGEFVFDKSTEPSLFFGEASLGDRLMASFERVGTRFTFGGDTGKDQRVYFFNTKEIMGNKYGTASPVPFRVVDNNIGLDVDISVRCNGEYSYKIVDPLMFYKNVCGNVEEPYTRDKIDSQLKSELLTALQPAFAKISAMGVRYSAVPAHTTDVAKALNEVLSQEWTDLRGIQVASFGVNSIAASPEDEAMIKELQKAAVVRDPSMAAANLAASQADAMRMAASNENGAMMGFMGMGMANAVGGMNPQGLYGMGAGNVPPQNQYATAPGGGFAQPQEQTPGAAMGVGATPAPAPAPAPAGDTWTCSCGVQNTGKFCGNCGSPKPAPAGPWTCSCGMQNTGNFCGNCGSKRP</sequence>
<dbReference type="Proteomes" id="UP000253975">
    <property type="component" value="Unassembled WGS sequence"/>
</dbReference>
<dbReference type="EMBL" id="PPTO01000002">
    <property type="protein sequence ID" value="RDB60613.1"/>
    <property type="molecule type" value="Genomic_DNA"/>
</dbReference>
<protein>
    <submittedName>
        <fullName evidence="2">Virion core protein (Lumpy skin disease virus)</fullName>
    </submittedName>
</protein>
<reference evidence="2 3" key="1">
    <citation type="journal article" date="2018" name="Elife">
        <title>Discovery and characterization of a prevalent human gut bacterial enzyme sufficient for the inactivation of a family of plant toxins.</title>
        <authorList>
            <person name="Koppel N."/>
            <person name="Bisanz J.E."/>
            <person name="Pandelia M.E."/>
            <person name="Turnbaugh P.J."/>
            <person name="Balskus E.P."/>
        </authorList>
    </citation>
    <scope>NUCLEOTIDE SEQUENCE [LARGE SCALE GENOMIC DNA]</scope>
    <source>
        <strain evidence="2 3">OB21 GAM31</strain>
    </source>
</reference>
<dbReference type="InterPro" id="IPR033880">
    <property type="entry name" value="SPFH_YdjI"/>
</dbReference>
<organism evidence="2 3">
    <name type="scientific">Slackia isoflavoniconvertens</name>
    <dbReference type="NCBI Taxonomy" id="572010"/>
    <lineage>
        <taxon>Bacteria</taxon>
        <taxon>Bacillati</taxon>
        <taxon>Actinomycetota</taxon>
        <taxon>Coriobacteriia</taxon>
        <taxon>Eggerthellales</taxon>
        <taxon>Eggerthellaceae</taxon>
        <taxon>Slackia</taxon>
    </lineage>
</organism>
<dbReference type="RefSeq" id="WP_114614797.1">
    <property type="nucleotide sequence ID" value="NZ_PPTO01000002.1"/>
</dbReference>
<proteinExistence type="predicted"/>
<dbReference type="PANTHER" id="PTHR37826">
    <property type="entry name" value="FLOTILLIN BAND_7_5 DOMAIN PROTEIN"/>
    <property type="match status" value="1"/>
</dbReference>
<dbReference type="AlphaFoldDB" id="A0A369LM21"/>
<name>A0A369LM21_9ACTN</name>
<evidence type="ECO:0000313" key="2">
    <source>
        <dbReference type="EMBL" id="RDB60613.1"/>
    </source>
</evidence>
<dbReference type="Pfam" id="PF13421">
    <property type="entry name" value="Band_7_1"/>
    <property type="match status" value="1"/>
</dbReference>
<dbReference type="PANTHER" id="PTHR37826:SF2">
    <property type="entry name" value="ZINC-RIBBON DOMAIN-CONTAINING PROTEIN"/>
    <property type="match status" value="1"/>
</dbReference>
<feature type="domain" description="SPFH" evidence="1">
    <location>
        <begin position="126"/>
        <end position="277"/>
    </location>
</feature>
<gene>
    <name evidence="2" type="ORF">C1881_01650</name>
</gene>
<evidence type="ECO:0000259" key="1">
    <source>
        <dbReference type="Pfam" id="PF13421"/>
    </source>
</evidence>
<evidence type="ECO:0000313" key="3">
    <source>
        <dbReference type="Proteomes" id="UP000253975"/>
    </source>
</evidence>